<dbReference type="EMBL" id="LR134477">
    <property type="protein sequence ID" value="VEI16721.1"/>
    <property type="molecule type" value="Genomic_DNA"/>
</dbReference>
<dbReference type="RefSeq" id="WP_126414324.1">
    <property type="nucleotide sequence ID" value="NZ_CAUTOI010000018.1"/>
</dbReference>
<feature type="region of interest" description="Disordered" evidence="1">
    <location>
        <begin position="94"/>
        <end position="150"/>
    </location>
</feature>
<protein>
    <submittedName>
        <fullName evidence="3">Uncharacterized protein</fullName>
    </submittedName>
</protein>
<name>A0A448PLX4_ACTVI</name>
<feature type="transmembrane region" description="Helical" evidence="2">
    <location>
        <begin position="57"/>
        <end position="78"/>
    </location>
</feature>
<evidence type="ECO:0000313" key="4">
    <source>
        <dbReference type="Proteomes" id="UP000268658"/>
    </source>
</evidence>
<sequence length="237" mass="23532">MTTTSPSSDVPDTGAAARAFKPGPGFYVLVCLIVLTVVLALSAAITSALGVTGPSRLLGGTALILVGLGMLASLRVSARSLVVNAPRLRLERNRVRAAQARQQAESTKSSKKAAGAAGGKSARGKAGRGSQSSQRGSGADDAAAAQPGGELATLTVPGTKVLVPESTGRRELTTLDVVSGPVTTALAATSVGRAADEHLAGTSTGETLIRVGQLLLGATGFVLVALGLASILGQVIS</sequence>
<keyword evidence="2" id="KW-1133">Transmembrane helix</keyword>
<dbReference type="KEGG" id="avc:NCTC10951_01825"/>
<accession>A0A448PLX4</accession>
<evidence type="ECO:0000313" key="3">
    <source>
        <dbReference type="EMBL" id="VEI16721.1"/>
    </source>
</evidence>
<reference evidence="3 4" key="1">
    <citation type="submission" date="2018-12" db="EMBL/GenBank/DDBJ databases">
        <authorList>
            <consortium name="Pathogen Informatics"/>
        </authorList>
    </citation>
    <scope>NUCLEOTIDE SEQUENCE [LARGE SCALE GENOMIC DNA]</scope>
    <source>
        <strain evidence="3 4">NCTC10951</strain>
    </source>
</reference>
<feature type="transmembrane region" description="Helical" evidence="2">
    <location>
        <begin position="214"/>
        <end position="236"/>
    </location>
</feature>
<keyword evidence="2" id="KW-0472">Membrane</keyword>
<proteinExistence type="predicted"/>
<organism evidence="3 4">
    <name type="scientific">Actinomyces viscosus</name>
    <dbReference type="NCBI Taxonomy" id="1656"/>
    <lineage>
        <taxon>Bacteria</taxon>
        <taxon>Bacillati</taxon>
        <taxon>Actinomycetota</taxon>
        <taxon>Actinomycetes</taxon>
        <taxon>Actinomycetales</taxon>
        <taxon>Actinomycetaceae</taxon>
        <taxon>Actinomyces</taxon>
    </lineage>
</organism>
<dbReference type="Proteomes" id="UP000268658">
    <property type="component" value="Chromosome"/>
</dbReference>
<feature type="compositionally biased region" description="Low complexity" evidence="1">
    <location>
        <begin position="128"/>
        <end position="145"/>
    </location>
</feature>
<evidence type="ECO:0000256" key="1">
    <source>
        <dbReference type="SAM" id="MobiDB-lite"/>
    </source>
</evidence>
<feature type="transmembrane region" description="Helical" evidence="2">
    <location>
        <begin position="26"/>
        <end position="51"/>
    </location>
</feature>
<dbReference type="OrthoDB" id="3261217at2"/>
<evidence type="ECO:0000256" key="2">
    <source>
        <dbReference type="SAM" id="Phobius"/>
    </source>
</evidence>
<dbReference type="AlphaFoldDB" id="A0A448PLX4"/>
<gene>
    <name evidence="3" type="ORF">NCTC10951_01825</name>
</gene>
<keyword evidence="2" id="KW-0812">Transmembrane</keyword>